<dbReference type="InterPro" id="IPR003743">
    <property type="entry name" value="Zf-RING_7"/>
</dbReference>
<feature type="domain" description="CT398-like coiled coil hairpin" evidence="3">
    <location>
        <begin position="10"/>
        <end position="188"/>
    </location>
</feature>
<evidence type="ECO:0000259" key="2">
    <source>
        <dbReference type="Pfam" id="PF02591"/>
    </source>
</evidence>
<dbReference type="AlphaFoldDB" id="A0A839RQZ0"/>
<dbReference type="EMBL" id="JACHWS010000003">
    <property type="protein sequence ID" value="MBB3038950.1"/>
    <property type="molecule type" value="Genomic_DNA"/>
</dbReference>
<evidence type="ECO:0000313" key="5">
    <source>
        <dbReference type="Proteomes" id="UP000567922"/>
    </source>
</evidence>
<dbReference type="Pfam" id="PF02591">
    <property type="entry name" value="Zn_ribbon_9"/>
    <property type="match status" value="1"/>
</dbReference>
<feature type="coiled-coil region" evidence="1">
    <location>
        <begin position="33"/>
        <end position="140"/>
    </location>
</feature>
<gene>
    <name evidence="4" type="ORF">FHU29_003419</name>
</gene>
<keyword evidence="5" id="KW-1185">Reference proteome</keyword>
<feature type="domain" description="C4-type zinc ribbon" evidence="2">
    <location>
        <begin position="199"/>
        <end position="233"/>
    </location>
</feature>
<keyword evidence="1" id="KW-0175">Coiled coil</keyword>
<dbReference type="Gene3D" id="1.10.287.1490">
    <property type="match status" value="1"/>
</dbReference>
<evidence type="ECO:0000259" key="3">
    <source>
        <dbReference type="Pfam" id="PF24481"/>
    </source>
</evidence>
<comment type="caution">
    <text evidence="4">The sequence shown here is derived from an EMBL/GenBank/DDBJ whole genome shotgun (WGS) entry which is preliminary data.</text>
</comment>
<dbReference type="Pfam" id="PF24481">
    <property type="entry name" value="CT398_CC"/>
    <property type="match status" value="1"/>
</dbReference>
<evidence type="ECO:0000313" key="4">
    <source>
        <dbReference type="EMBL" id="MBB3038950.1"/>
    </source>
</evidence>
<accession>A0A839RQZ0</accession>
<dbReference type="PANTHER" id="PTHR39082">
    <property type="entry name" value="PHOSPHOLIPASE C-BETA-2-RELATED"/>
    <property type="match status" value="1"/>
</dbReference>
<evidence type="ECO:0000256" key="1">
    <source>
        <dbReference type="SAM" id="Coils"/>
    </source>
</evidence>
<dbReference type="InterPro" id="IPR056003">
    <property type="entry name" value="CT398_CC_hairpin"/>
</dbReference>
<dbReference type="InterPro" id="IPR052376">
    <property type="entry name" value="Oxidative_Scav/Glycosyltrans"/>
</dbReference>
<protein>
    <recommendedName>
        <fullName evidence="6">C4-type zinc ribbon domain-containing protein</fullName>
    </recommendedName>
</protein>
<organism evidence="4 5">
    <name type="scientific">Hoyosella altamirensis</name>
    <dbReference type="NCBI Taxonomy" id="616997"/>
    <lineage>
        <taxon>Bacteria</taxon>
        <taxon>Bacillati</taxon>
        <taxon>Actinomycetota</taxon>
        <taxon>Actinomycetes</taxon>
        <taxon>Mycobacteriales</taxon>
        <taxon>Hoyosellaceae</taxon>
        <taxon>Hoyosella</taxon>
    </lineage>
</organism>
<sequence>MKVQQKLLDLADVDAELLRIRHRRINLPEDKEIERLKKERQARKDDAVAAEIALDDLDRDIKRLEREVDQVRQREQRDNALMQSGSVAAKQLSELQHELGTLGRRRSLLEDELLDIMEQREAAEENYKHAGARLSHAEEELDAAGSKRGDATADLDVAEKRCDTDREKLAQLFPEELLSLYENERRSHSVGAGRLQGSRCGACRIELDRGELERIKATPPERVVQCPECGAILVRAGR</sequence>
<proteinExistence type="predicted"/>
<reference evidence="4 5" key="1">
    <citation type="submission" date="2020-08" db="EMBL/GenBank/DDBJ databases">
        <title>Sequencing the genomes of 1000 actinobacteria strains.</title>
        <authorList>
            <person name="Klenk H.-P."/>
        </authorList>
    </citation>
    <scope>NUCLEOTIDE SEQUENCE [LARGE SCALE GENOMIC DNA]</scope>
    <source>
        <strain evidence="4 5">DSM 45258</strain>
    </source>
</reference>
<dbReference type="SUPFAM" id="SSF57997">
    <property type="entry name" value="Tropomyosin"/>
    <property type="match status" value="1"/>
</dbReference>
<dbReference type="Proteomes" id="UP000567922">
    <property type="component" value="Unassembled WGS sequence"/>
</dbReference>
<dbReference type="PANTHER" id="PTHR39082:SF1">
    <property type="entry name" value="SCAVENGER RECEPTOR CLASS A MEMBER 3"/>
    <property type="match status" value="1"/>
</dbReference>
<evidence type="ECO:0008006" key="6">
    <source>
        <dbReference type="Google" id="ProtNLM"/>
    </source>
</evidence>
<name>A0A839RQZ0_9ACTN</name>